<keyword evidence="1" id="KW-0378">Hydrolase</keyword>
<gene>
    <name evidence="1" type="ORF">ENR15_02735</name>
</gene>
<protein>
    <submittedName>
        <fullName evidence="1">Replication restart DNA helicase PriA</fullName>
    </submittedName>
</protein>
<accession>A0A7C3VHJ9</accession>
<keyword evidence="1" id="KW-0547">Nucleotide-binding</keyword>
<keyword evidence="1" id="KW-0067">ATP-binding</keyword>
<keyword evidence="1" id="KW-0347">Helicase</keyword>
<sequence>MDRIQAVRCPNCGNHAERYHLTSRHQVQTQCPFCDYLMITCSRTGNVVEAYAPGLFDRR</sequence>
<comment type="caution">
    <text evidence="1">The sequence shown here is derived from an EMBL/GenBank/DDBJ whole genome shotgun (WGS) entry which is preliminary data.</text>
</comment>
<dbReference type="GO" id="GO:0004386">
    <property type="term" value="F:helicase activity"/>
    <property type="evidence" value="ECO:0007669"/>
    <property type="project" value="UniProtKB-KW"/>
</dbReference>
<organism evidence="1">
    <name type="scientific">Planktothricoides sp. SpSt-374</name>
    <dbReference type="NCBI Taxonomy" id="2282167"/>
    <lineage>
        <taxon>Bacteria</taxon>
        <taxon>Bacillati</taxon>
        <taxon>Cyanobacteriota</taxon>
        <taxon>Cyanophyceae</taxon>
        <taxon>Oscillatoriophycideae</taxon>
        <taxon>Oscillatoriales</taxon>
        <taxon>Oscillatoriaceae</taxon>
        <taxon>Planktothricoides</taxon>
    </lineage>
</organism>
<name>A0A7C3VHJ9_9CYAN</name>
<reference evidence="1" key="1">
    <citation type="journal article" date="2020" name="mSystems">
        <title>Genome- and Community-Level Interaction Insights into Carbon Utilization and Element Cycling Functions of Hydrothermarchaeota in Hydrothermal Sediment.</title>
        <authorList>
            <person name="Zhou Z."/>
            <person name="Liu Y."/>
            <person name="Xu W."/>
            <person name="Pan J."/>
            <person name="Luo Z.H."/>
            <person name="Li M."/>
        </authorList>
    </citation>
    <scope>NUCLEOTIDE SEQUENCE [LARGE SCALE GENOMIC DNA]</scope>
    <source>
        <strain evidence="1">SpSt-374</strain>
    </source>
</reference>
<dbReference type="EMBL" id="DSPX01000023">
    <property type="protein sequence ID" value="HGF99596.1"/>
    <property type="molecule type" value="Genomic_DNA"/>
</dbReference>
<evidence type="ECO:0000313" key="1">
    <source>
        <dbReference type="EMBL" id="HGF99596.1"/>
    </source>
</evidence>
<dbReference type="AlphaFoldDB" id="A0A7C3VHJ9"/>
<proteinExistence type="predicted"/>